<gene>
    <name evidence="8" type="ORF">HJG54_19955</name>
</gene>
<dbReference type="PROSITE" id="PS50109">
    <property type="entry name" value="HIS_KIN"/>
    <property type="match status" value="1"/>
</dbReference>
<dbReference type="SUPFAM" id="SSF47384">
    <property type="entry name" value="Homodimeric domain of signal transducing histidine kinase"/>
    <property type="match status" value="1"/>
</dbReference>
<dbReference type="InterPro" id="IPR036097">
    <property type="entry name" value="HisK_dim/P_sf"/>
</dbReference>
<proteinExistence type="predicted"/>
<keyword evidence="3" id="KW-0597">Phosphoprotein</keyword>
<keyword evidence="4 8" id="KW-0418">Kinase</keyword>
<dbReference type="AlphaFoldDB" id="A0AA97AH02"/>
<dbReference type="InterPro" id="IPR004358">
    <property type="entry name" value="Sig_transdc_His_kin-like_C"/>
</dbReference>
<dbReference type="CDD" id="cd00082">
    <property type="entry name" value="HisKA"/>
    <property type="match status" value="1"/>
</dbReference>
<dbReference type="Pfam" id="PF00512">
    <property type="entry name" value="HisKA"/>
    <property type="match status" value="1"/>
</dbReference>
<evidence type="ECO:0000256" key="5">
    <source>
        <dbReference type="ARBA" id="ARBA00023012"/>
    </source>
</evidence>
<evidence type="ECO:0000256" key="2">
    <source>
        <dbReference type="ARBA" id="ARBA00012438"/>
    </source>
</evidence>
<dbReference type="InterPro" id="IPR029016">
    <property type="entry name" value="GAF-like_dom_sf"/>
</dbReference>
<evidence type="ECO:0000256" key="3">
    <source>
        <dbReference type="ARBA" id="ARBA00022553"/>
    </source>
</evidence>
<evidence type="ECO:0000259" key="7">
    <source>
        <dbReference type="PROSITE" id="PS50109"/>
    </source>
</evidence>
<dbReference type="GO" id="GO:0000155">
    <property type="term" value="F:phosphorelay sensor kinase activity"/>
    <property type="evidence" value="ECO:0007669"/>
    <property type="project" value="InterPro"/>
</dbReference>
<accession>A0AA97AH02</accession>
<dbReference type="SMART" id="SM00388">
    <property type="entry name" value="HisKA"/>
    <property type="match status" value="1"/>
</dbReference>
<dbReference type="PANTHER" id="PTHR43547:SF2">
    <property type="entry name" value="HYBRID SIGNAL TRANSDUCTION HISTIDINE KINASE C"/>
    <property type="match status" value="1"/>
</dbReference>
<evidence type="ECO:0000256" key="1">
    <source>
        <dbReference type="ARBA" id="ARBA00000085"/>
    </source>
</evidence>
<reference evidence="8" key="1">
    <citation type="submission" date="2020-05" db="EMBL/GenBank/DDBJ databases">
        <authorList>
            <person name="Zhu T."/>
            <person name="Keshari N."/>
            <person name="Lu X."/>
        </authorList>
    </citation>
    <scope>NUCLEOTIDE SEQUENCE</scope>
    <source>
        <strain evidence="8">NK1-12</strain>
    </source>
</reference>
<dbReference type="EC" id="2.7.13.3" evidence="2"/>
<dbReference type="InterPro" id="IPR005467">
    <property type="entry name" value="His_kinase_dom"/>
</dbReference>
<dbReference type="Gene3D" id="3.30.450.40">
    <property type="match status" value="2"/>
</dbReference>
<dbReference type="SUPFAM" id="SSF55781">
    <property type="entry name" value="GAF domain-like"/>
    <property type="match status" value="2"/>
</dbReference>
<dbReference type="Pfam" id="PF01590">
    <property type="entry name" value="GAF"/>
    <property type="match status" value="2"/>
</dbReference>
<dbReference type="RefSeq" id="WP_316430904.1">
    <property type="nucleotide sequence ID" value="NZ_CP053586.1"/>
</dbReference>
<keyword evidence="6" id="KW-0175">Coiled coil</keyword>
<dbReference type="SMART" id="SM00387">
    <property type="entry name" value="HATPase_c"/>
    <property type="match status" value="1"/>
</dbReference>
<dbReference type="InterPro" id="IPR003594">
    <property type="entry name" value="HATPase_dom"/>
</dbReference>
<dbReference type="PANTHER" id="PTHR43547">
    <property type="entry name" value="TWO-COMPONENT HISTIDINE KINASE"/>
    <property type="match status" value="1"/>
</dbReference>
<protein>
    <recommendedName>
        <fullName evidence="2">histidine kinase</fullName>
        <ecNumber evidence="2">2.7.13.3</ecNumber>
    </recommendedName>
</protein>
<dbReference type="Gene3D" id="1.10.287.130">
    <property type="match status" value="1"/>
</dbReference>
<dbReference type="InterPro" id="IPR003661">
    <property type="entry name" value="HisK_dim/P_dom"/>
</dbReference>
<evidence type="ECO:0000256" key="6">
    <source>
        <dbReference type="SAM" id="Coils"/>
    </source>
</evidence>
<keyword evidence="4 8" id="KW-0808">Transferase</keyword>
<sequence length="736" mass="82520">MAFNQQRGQLNYLEDGVHLPGKSPIDVVQQQLDAVLHSLSNPELSAAERAAAVAEVRRLFELLTGSQTAVHPSEPLMQQHQHQYEQLLNQYQQERQLMQITQKLRQSLNPQEILAQTAVAAQQLLQADHAVVYQLVDDWIHDPAKTQTNPQAIPVTDSVAATIVTATPSSAKTRLGTTLNTAQVSELVAFCQQDIPLGFDGSSAPIPPALVPLVQPGMALLTALIQRVNKISGLIVAYQQSQRIWQWFEIDILQQVAQEAAIALQHSELYQQAYRLNLDLEREVQQRTEQLKKALDYESMLKRITERVRDSLNEEHILQAVVQELTVILKLAGCNAALYDLKQGTSTIHYDYTESIPASQGRVAHMQHFPEIYQQLQRGWSFQFCSLLPNPVRGQVAMLACPILVDLPARDVNQSVLGDLWLIHQKDHQFEEPEIRLVQQVANQCAIAIRQARLYQAAQGQVQELAELNRLKDEFLSTVSHELRTPITNVKMAIHMLRAAAPQDNWADEKWRDYFSILEQEASREADLINDLLDLQQLQAMPRRVELETIPLPEWLSQIIAPFQPRFVARQQSFTVHYPADLPPITAESASLRRVLVELLNNACKYTAPGGQISLKVDCIDYADSDYADSDYADSDYVANNVGTGEVAHESDPISGVAFMICNQATIPATELPKIFDKFYRCPNADPWKQGGTGLGLALVQKLVERLQGELQVTSTDGWTKFTLRLPSSLAGKTRS</sequence>
<dbReference type="PRINTS" id="PR00344">
    <property type="entry name" value="BCTRLSENSOR"/>
</dbReference>
<evidence type="ECO:0000256" key="4">
    <source>
        <dbReference type="ARBA" id="ARBA00022777"/>
    </source>
</evidence>
<feature type="coiled-coil region" evidence="6">
    <location>
        <begin position="77"/>
        <end position="104"/>
    </location>
</feature>
<dbReference type="SMART" id="SM00065">
    <property type="entry name" value="GAF"/>
    <property type="match status" value="2"/>
</dbReference>
<organism evidence="8">
    <name type="scientific">Leptolyngbya sp. NK1-12</name>
    <dbReference type="NCBI Taxonomy" id="2547451"/>
    <lineage>
        <taxon>Bacteria</taxon>
        <taxon>Bacillati</taxon>
        <taxon>Cyanobacteriota</taxon>
        <taxon>Cyanophyceae</taxon>
        <taxon>Leptolyngbyales</taxon>
        <taxon>Leptolyngbyaceae</taxon>
        <taxon>Leptolyngbya group</taxon>
        <taxon>Leptolyngbya</taxon>
    </lineage>
</organism>
<keyword evidence="5" id="KW-0902">Two-component regulatory system</keyword>
<dbReference type="Gene3D" id="3.30.565.10">
    <property type="entry name" value="Histidine kinase-like ATPase, C-terminal domain"/>
    <property type="match status" value="1"/>
</dbReference>
<dbReference type="InterPro" id="IPR003018">
    <property type="entry name" value="GAF"/>
</dbReference>
<feature type="domain" description="Histidine kinase" evidence="7">
    <location>
        <begin position="478"/>
        <end position="730"/>
    </location>
</feature>
<dbReference type="InterPro" id="IPR036890">
    <property type="entry name" value="HATPase_C_sf"/>
</dbReference>
<dbReference type="EMBL" id="CP053586">
    <property type="protein sequence ID" value="WNZ24900.1"/>
    <property type="molecule type" value="Genomic_DNA"/>
</dbReference>
<dbReference type="Pfam" id="PF02518">
    <property type="entry name" value="HATPase_c"/>
    <property type="match status" value="1"/>
</dbReference>
<evidence type="ECO:0000313" key="8">
    <source>
        <dbReference type="EMBL" id="WNZ24900.1"/>
    </source>
</evidence>
<name>A0AA97AH02_9CYAN</name>
<comment type="catalytic activity">
    <reaction evidence="1">
        <text>ATP + protein L-histidine = ADP + protein N-phospho-L-histidine.</text>
        <dbReference type="EC" id="2.7.13.3"/>
    </reaction>
</comment>
<dbReference type="SUPFAM" id="SSF55874">
    <property type="entry name" value="ATPase domain of HSP90 chaperone/DNA topoisomerase II/histidine kinase"/>
    <property type="match status" value="1"/>
</dbReference>